<dbReference type="InterPro" id="IPR045175">
    <property type="entry name" value="M28_fam"/>
</dbReference>
<evidence type="ECO:0000259" key="14">
    <source>
        <dbReference type="Pfam" id="PF04389"/>
    </source>
</evidence>
<organism evidence="16 17">
    <name type="scientific">Nicrophorus vespilloides</name>
    <name type="common">Boreal carrion beetle</name>
    <dbReference type="NCBI Taxonomy" id="110193"/>
    <lineage>
        <taxon>Eukaryota</taxon>
        <taxon>Metazoa</taxon>
        <taxon>Ecdysozoa</taxon>
        <taxon>Arthropoda</taxon>
        <taxon>Hexapoda</taxon>
        <taxon>Insecta</taxon>
        <taxon>Pterygota</taxon>
        <taxon>Neoptera</taxon>
        <taxon>Endopterygota</taxon>
        <taxon>Coleoptera</taxon>
        <taxon>Polyphaga</taxon>
        <taxon>Staphyliniformia</taxon>
        <taxon>Silphidae</taxon>
        <taxon>Nicrophorinae</taxon>
        <taxon>Nicrophorus</taxon>
    </lineage>
</organism>
<evidence type="ECO:0000256" key="4">
    <source>
        <dbReference type="ARBA" id="ARBA00022692"/>
    </source>
</evidence>
<evidence type="ECO:0000256" key="13">
    <source>
        <dbReference type="SAM" id="Phobius"/>
    </source>
</evidence>
<feature type="transmembrane region" description="Helical" evidence="13">
    <location>
        <begin position="435"/>
        <end position="459"/>
    </location>
</feature>
<keyword evidence="10" id="KW-0482">Metalloprotease</keyword>
<proteinExistence type="predicted"/>
<evidence type="ECO:0000256" key="1">
    <source>
        <dbReference type="ARBA" id="ARBA00001947"/>
    </source>
</evidence>
<dbReference type="CDD" id="cd03875">
    <property type="entry name" value="M28_Fxna_like"/>
    <property type="match status" value="1"/>
</dbReference>
<evidence type="ECO:0000256" key="3">
    <source>
        <dbReference type="ARBA" id="ARBA00022670"/>
    </source>
</evidence>
<keyword evidence="4 13" id="KW-0812">Transmembrane</keyword>
<feature type="transmembrane region" description="Helical" evidence="13">
    <location>
        <begin position="398"/>
        <end position="423"/>
    </location>
</feature>
<feature type="transmembrane region" description="Helical" evidence="13">
    <location>
        <begin position="16"/>
        <end position="38"/>
    </location>
</feature>
<evidence type="ECO:0000256" key="12">
    <source>
        <dbReference type="ARBA" id="ARBA00023180"/>
    </source>
</evidence>
<evidence type="ECO:0000256" key="10">
    <source>
        <dbReference type="ARBA" id="ARBA00023049"/>
    </source>
</evidence>
<comment type="cofactor">
    <cofactor evidence="1">
        <name>Zn(2+)</name>
        <dbReference type="ChEBI" id="CHEBI:29105"/>
    </cofactor>
</comment>
<accession>A0ABM1NEV1</accession>
<dbReference type="Pfam" id="PF04389">
    <property type="entry name" value="Peptidase_M28"/>
    <property type="match status" value="1"/>
</dbReference>
<evidence type="ECO:0000256" key="6">
    <source>
        <dbReference type="ARBA" id="ARBA00022801"/>
    </source>
</evidence>
<keyword evidence="6" id="KW-0378">Hydrolase</keyword>
<keyword evidence="12" id="KW-0325">Glycoprotein</keyword>
<dbReference type="PANTHER" id="PTHR12147">
    <property type="entry name" value="METALLOPEPTIDASE M28 FAMILY MEMBER"/>
    <property type="match status" value="1"/>
</dbReference>
<feature type="transmembrane region" description="Helical" evidence="13">
    <location>
        <begin position="529"/>
        <end position="555"/>
    </location>
</feature>
<keyword evidence="5" id="KW-0479">Metal-binding</keyword>
<evidence type="ECO:0000256" key="5">
    <source>
        <dbReference type="ARBA" id="ARBA00022723"/>
    </source>
</evidence>
<dbReference type="RefSeq" id="XP_017785351.1">
    <property type="nucleotide sequence ID" value="XM_017929862.1"/>
</dbReference>
<evidence type="ECO:0000256" key="9">
    <source>
        <dbReference type="ARBA" id="ARBA00022989"/>
    </source>
</evidence>
<gene>
    <name evidence="17" type="primary">LOC108568653</name>
</gene>
<evidence type="ECO:0000256" key="11">
    <source>
        <dbReference type="ARBA" id="ARBA00023136"/>
    </source>
</evidence>
<dbReference type="InterPro" id="IPR053974">
    <property type="entry name" value="ERMP1_1-A_TM"/>
</dbReference>
<keyword evidence="8" id="KW-0862">Zinc</keyword>
<comment type="subcellular location">
    <subcellularLocation>
        <location evidence="2">Endoplasmic reticulum membrane</location>
        <topology evidence="2">Multi-pass membrane protein</topology>
    </subcellularLocation>
</comment>
<keyword evidence="16" id="KW-1185">Reference proteome</keyword>
<feature type="transmembrane region" description="Helical" evidence="13">
    <location>
        <begin position="498"/>
        <end position="517"/>
    </location>
</feature>
<dbReference type="Pfam" id="PF22249">
    <property type="entry name" value="ERMP1-TM"/>
    <property type="match status" value="1"/>
</dbReference>
<evidence type="ECO:0000313" key="17">
    <source>
        <dbReference type="RefSeq" id="XP_017785351.1"/>
    </source>
</evidence>
<dbReference type="SUPFAM" id="SSF53187">
    <property type="entry name" value="Zn-dependent exopeptidases"/>
    <property type="match status" value="1"/>
</dbReference>
<keyword evidence="9 13" id="KW-1133">Transmembrane helix</keyword>
<dbReference type="InterPro" id="IPR007484">
    <property type="entry name" value="Peptidase_M28"/>
</dbReference>
<evidence type="ECO:0000256" key="8">
    <source>
        <dbReference type="ARBA" id="ARBA00022833"/>
    </source>
</evidence>
<reference evidence="17" key="1">
    <citation type="submission" date="2025-08" db="UniProtKB">
        <authorList>
            <consortium name="RefSeq"/>
        </authorList>
    </citation>
    <scope>IDENTIFICATION</scope>
    <source>
        <tissue evidence="17">Whole Larva</tissue>
    </source>
</reference>
<dbReference type="PANTHER" id="PTHR12147:SF22">
    <property type="entry name" value="ENDOPLASMIC RETICULUM METALLOPEPTIDASE 1"/>
    <property type="match status" value="1"/>
</dbReference>
<keyword evidence="11 13" id="KW-0472">Membrane</keyword>
<protein>
    <submittedName>
        <fullName evidence="17">Endoplasmic reticulum metallopeptidase 1-like</fullName>
    </submittedName>
</protein>
<evidence type="ECO:0000256" key="2">
    <source>
        <dbReference type="ARBA" id="ARBA00004477"/>
    </source>
</evidence>
<dbReference type="GeneID" id="108568653"/>
<dbReference type="Proteomes" id="UP000695000">
    <property type="component" value="Unplaced"/>
</dbReference>
<feature type="transmembrane region" description="Helical" evidence="13">
    <location>
        <begin position="365"/>
        <end position="386"/>
    </location>
</feature>
<feature type="transmembrane region" description="Helical" evidence="13">
    <location>
        <begin position="471"/>
        <end position="492"/>
    </location>
</feature>
<feature type="domain" description="Endoplasmic reticulum metallopeptidase 1/1-A TM" evidence="15">
    <location>
        <begin position="398"/>
        <end position="584"/>
    </location>
</feature>
<evidence type="ECO:0000256" key="7">
    <source>
        <dbReference type="ARBA" id="ARBA00022824"/>
    </source>
</evidence>
<feature type="domain" description="Peptidase M28" evidence="14">
    <location>
        <begin position="136"/>
        <end position="328"/>
    </location>
</feature>
<keyword evidence="7" id="KW-0256">Endoplasmic reticulum</keyword>
<dbReference type="InterPro" id="IPR048024">
    <property type="entry name" value="Fxna-like_M28_dom"/>
</dbReference>
<name>A0ABM1NEV1_NICVS</name>
<evidence type="ECO:0000313" key="16">
    <source>
        <dbReference type="Proteomes" id="UP000695000"/>
    </source>
</evidence>
<sequence>MANFKYDLGDEKDQGFPIYLAVSLIVLLGGLFAVVWAVDATLPFALTIEDEAQKADRFIAGRAQDHLKGLTDIGPRVVGSVENEILTVDYLKSRIEEILNECKNPGVDIDHQIQSGAFYLDYRPYGSINAYSNLQNLVVRLPGEDDTKESILINSHFDTMPNSPGGSDDGIMCAVMLELLRHMCNEQSKSNLIFLFNGAEESYLQGSHAFIANENKWNDRIKLVINLEATGAGGKEMLFQAGPQQYWLLDHYSQVPHPHAQVAGEEIFESNLIPSDTDFRIFRDFGNTIGYDMAYTRNGYRYHSENDGFENIDVGTFQHTGDNVLALVRALSKVSVISKQDPNRKPIFYDMFGLFLVYYEENVEVAVNIVAILLSLASAILGFYRAQLKFSAKSGKCLIINLLGTIVGWLLALAFVLGIGAILDAVNKTMSWYRFPFFVAGLYVIPVFLALSLTTMLLLKYNSYENLNGDVLIIIHINRLIWTVILLAGTALSIRSSYILIFPIYFTSIALVIINVFKLEVQRKTWQIVYVISTVIPTMFSMYIALEVYGLFVPICGRSGSESNPEFIIGLFTWIIGSFILSFYASY</sequence>
<evidence type="ECO:0000259" key="15">
    <source>
        <dbReference type="Pfam" id="PF22249"/>
    </source>
</evidence>
<feature type="transmembrane region" description="Helical" evidence="13">
    <location>
        <begin position="567"/>
        <end position="585"/>
    </location>
</feature>
<keyword evidence="3" id="KW-0645">Protease</keyword>
<dbReference type="Gene3D" id="3.40.630.10">
    <property type="entry name" value="Zn peptidases"/>
    <property type="match status" value="1"/>
</dbReference>